<evidence type="ECO:0000313" key="1">
    <source>
        <dbReference type="EMBL" id="OGD95487.1"/>
    </source>
</evidence>
<name>A0A1F5GUL7_9BACT</name>
<dbReference type="AlphaFoldDB" id="A0A1F5GUL7"/>
<evidence type="ECO:0000313" key="2">
    <source>
        <dbReference type="Proteomes" id="UP000176666"/>
    </source>
</evidence>
<accession>A0A1F5GUL7</accession>
<sequence>MRAIISHSSSKNRSKYIALIIATIVLFFVSLRIEAPIFNNTYSQNEAGLRKTAEKQYELNNQGEAGLREIYKNYLSSSFKNSTTEDKYVSGIVTNDQSEGIQGNKFDIHAIYLNGAEGYVDRTIYFCADTSCANVKFKSRTFREYVYENQKWLMTEKPVLCPRTTKYPMPEEFSRSLSLIIQRFGDPKSDTSEISNCVNIQYANNDAQLNNAEGLFSFSPGQSTSKLDIYVSPRYRYTDDLVTAYLVTHELAHAHNYVIGQASGKVESCFADEASAFDFQVRFLGKLNVEENKSLDARIRQGGSQELMNIYNTLLAISRNRGSNLYEKALNYVMSDPSYQKQCSGR</sequence>
<dbReference type="Proteomes" id="UP000176666">
    <property type="component" value="Unassembled WGS sequence"/>
</dbReference>
<proteinExistence type="predicted"/>
<dbReference type="EMBL" id="MFBJ01000055">
    <property type="protein sequence ID" value="OGD95487.1"/>
    <property type="molecule type" value="Genomic_DNA"/>
</dbReference>
<comment type="caution">
    <text evidence="1">The sequence shown here is derived from an EMBL/GenBank/DDBJ whole genome shotgun (WGS) entry which is preliminary data.</text>
</comment>
<gene>
    <name evidence="1" type="ORF">A3F02_02700</name>
</gene>
<organism evidence="1 2">
    <name type="scientific">Candidatus Curtissbacteria bacterium RIFCSPHIGHO2_12_FULL_38_9b</name>
    <dbReference type="NCBI Taxonomy" id="1797720"/>
    <lineage>
        <taxon>Bacteria</taxon>
        <taxon>Candidatus Curtissiibacteriota</taxon>
    </lineage>
</organism>
<reference evidence="1 2" key="1">
    <citation type="journal article" date="2016" name="Nat. Commun.">
        <title>Thousands of microbial genomes shed light on interconnected biogeochemical processes in an aquifer system.</title>
        <authorList>
            <person name="Anantharaman K."/>
            <person name="Brown C.T."/>
            <person name="Hug L.A."/>
            <person name="Sharon I."/>
            <person name="Castelle C.J."/>
            <person name="Probst A.J."/>
            <person name="Thomas B.C."/>
            <person name="Singh A."/>
            <person name="Wilkins M.J."/>
            <person name="Karaoz U."/>
            <person name="Brodie E.L."/>
            <person name="Williams K.H."/>
            <person name="Hubbard S.S."/>
            <person name="Banfield J.F."/>
        </authorList>
    </citation>
    <scope>NUCLEOTIDE SEQUENCE [LARGE SCALE GENOMIC DNA]</scope>
</reference>
<protein>
    <submittedName>
        <fullName evidence="1">Uncharacterized protein</fullName>
    </submittedName>
</protein>